<dbReference type="HOGENOM" id="CLU_000445_90_0_9"/>
<keyword evidence="2" id="KW-0597">Phosphoprotein</keyword>
<dbReference type="Pfam" id="PF00196">
    <property type="entry name" value="GerE"/>
    <property type="match status" value="1"/>
</dbReference>
<dbReference type="SUPFAM" id="SSF52172">
    <property type="entry name" value="CheY-like"/>
    <property type="match status" value="1"/>
</dbReference>
<organism evidence="9 10">
    <name type="scientific">Lysinibacillus sphaericus (strain C3-41)</name>
    <dbReference type="NCBI Taxonomy" id="444177"/>
    <lineage>
        <taxon>Bacteria</taxon>
        <taxon>Bacillati</taxon>
        <taxon>Bacillota</taxon>
        <taxon>Bacilli</taxon>
        <taxon>Bacillales</taxon>
        <taxon>Bacillaceae</taxon>
        <taxon>Lysinibacillus</taxon>
    </lineage>
</organism>
<dbReference type="InterPro" id="IPR016032">
    <property type="entry name" value="Sig_transdc_resp-reg_C-effctor"/>
</dbReference>
<evidence type="ECO:0000313" key="9">
    <source>
        <dbReference type="EMBL" id="ACA39420.1"/>
    </source>
</evidence>
<comment type="subcellular location">
    <subcellularLocation>
        <location evidence="1">Cytoplasm</location>
    </subcellularLocation>
</comment>
<dbReference type="GO" id="GO:0000160">
    <property type="term" value="P:phosphorelay signal transduction system"/>
    <property type="evidence" value="ECO:0007669"/>
    <property type="project" value="InterPro"/>
</dbReference>
<accession>B1HSE9</accession>
<dbReference type="Gene3D" id="3.40.50.2300">
    <property type="match status" value="1"/>
</dbReference>
<evidence type="ECO:0000256" key="4">
    <source>
        <dbReference type="ARBA" id="ARBA00023125"/>
    </source>
</evidence>
<dbReference type="GO" id="GO:0006355">
    <property type="term" value="P:regulation of DNA-templated transcription"/>
    <property type="evidence" value="ECO:0007669"/>
    <property type="project" value="InterPro"/>
</dbReference>
<sequence>MGLVKILENDYNIYSDINLSKNLYALMSQYKPDIIVINKLSKNNLEDVKRIRSEYPTTYVAILTSIILEEEMHEALLAGVSGFILYNIKLIELTKAIDLISKGEYYFDSSSMTTFIKSYLKLFDSKKIIAHLFTKREYVILLMLAEGKDVQEISQNLNISKKSIKMNINKIYNKLSVKTRLQAIEKAIKNRWIPYNLAISNLYVMNYNQKQTILH</sequence>
<dbReference type="PROSITE" id="PS50110">
    <property type="entry name" value="RESPONSE_REGULATORY"/>
    <property type="match status" value="1"/>
</dbReference>
<dbReference type="PROSITE" id="PS50043">
    <property type="entry name" value="HTH_LUXR_2"/>
    <property type="match status" value="1"/>
</dbReference>
<evidence type="ECO:0000256" key="3">
    <source>
        <dbReference type="ARBA" id="ARBA00023015"/>
    </source>
</evidence>
<dbReference type="GO" id="GO:0005737">
    <property type="term" value="C:cytoplasm"/>
    <property type="evidence" value="ECO:0007669"/>
    <property type="project" value="UniProtKB-SubCell"/>
</dbReference>
<dbReference type="InterPro" id="IPR000792">
    <property type="entry name" value="Tscrpt_reg_LuxR_C"/>
</dbReference>
<dbReference type="PANTHER" id="PTHR43214">
    <property type="entry name" value="TWO-COMPONENT RESPONSE REGULATOR"/>
    <property type="match status" value="1"/>
</dbReference>
<feature type="domain" description="Response regulatory" evidence="8">
    <location>
        <begin position="1"/>
        <end position="101"/>
    </location>
</feature>
<keyword evidence="3" id="KW-0805">Transcription regulation</keyword>
<dbReference type="CDD" id="cd06170">
    <property type="entry name" value="LuxR_C_like"/>
    <property type="match status" value="1"/>
</dbReference>
<dbReference type="AlphaFoldDB" id="B1HSE9"/>
<proteinExistence type="predicted"/>
<protein>
    <submittedName>
        <fullName evidence="9">DNA-binding response regulator DegU</fullName>
    </submittedName>
</protein>
<dbReference type="Proteomes" id="UP000002164">
    <property type="component" value="Chromosome"/>
</dbReference>
<evidence type="ECO:0000256" key="2">
    <source>
        <dbReference type="ARBA" id="ARBA00022553"/>
    </source>
</evidence>
<gene>
    <name evidence="9" type="primary">degU</name>
    <name evidence="9" type="ordered locus">Bsph_1826</name>
</gene>
<keyword evidence="4 9" id="KW-0238">DNA-binding</keyword>
<evidence type="ECO:0000256" key="5">
    <source>
        <dbReference type="ARBA" id="ARBA00023163"/>
    </source>
</evidence>
<dbReference type="SUPFAM" id="SSF46894">
    <property type="entry name" value="C-terminal effector domain of the bipartite response regulators"/>
    <property type="match status" value="1"/>
</dbReference>
<dbReference type="SMART" id="SM00421">
    <property type="entry name" value="HTH_LUXR"/>
    <property type="match status" value="1"/>
</dbReference>
<evidence type="ECO:0000259" key="8">
    <source>
        <dbReference type="PROSITE" id="PS50110"/>
    </source>
</evidence>
<feature type="domain" description="HTH luxR-type" evidence="7">
    <location>
        <begin position="126"/>
        <end position="191"/>
    </location>
</feature>
<keyword evidence="5" id="KW-0804">Transcription</keyword>
<evidence type="ECO:0000313" key="10">
    <source>
        <dbReference type="Proteomes" id="UP000002164"/>
    </source>
</evidence>
<dbReference type="InterPro" id="IPR011006">
    <property type="entry name" value="CheY-like_superfamily"/>
</dbReference>
<name>B1HSE9_LYSSC</name>
<dbReference type="InterPro" id="IPR001789">
    <property type="entry name" value="Sig_transdc_resp-reg_receiver"/>
</dbReference>
<evidence type="ECO:0000256" key="1">
    <source>
        <dbReference type="ARBA" id="ARBA00004496"/>
    </source>
</evidence>
<dbReference type="PANTHER" id="PTHR43214:SF37">
    <property type="entry name" value="TRANSCRIPTIONAL REGULATORY PROTEIN YDFI"/>
    <property type="match status" value="1"/>
</dbReference>
<evidence type="ECO:0000256" key="6">
    <source>
        <dbReference type="PROSITE-ProRule" id="PRU00169"/>
    </source>
</evidence>
<comment type="caution">
    <text evidence="6">Lacks conserved residue(s) required for the propagation of feature annotation.</text>
</comment>
<dbReference type="EMBL" id="CP000817">
    <property type="protein sequence ID" value="ACA39420.1"/>
    <property type="molecule type" value="Genomic_DNA"/>
</dbReference>
<dbReference type="InterPro" id="IPR039420">
    <property type="entry name" value="WalR-like"/>
</dbReference>
<dbReference type="EnsemblBacteria" id="ACA39420">
    <property type="protein sequence ID" value="ACA39420"/>
    <property type="gene ID" value="Bsph_1826"/>
</dbReference>
<dbReference type="KEGG" id="lsp:Bsph_1826"/>
<dbReference type="PRINTS" id="PR00038">
    <property type="entry name" value="HTHLUXR"/>
</dbReference>
<reference evidence="9 10" key="1">
    <citation type="journal article" date="2008" name="J. Bacteriol.">
        <title>Complete genome sequence of the mosquitocidal bacterium Bacillus sphaericus C3-41 and comparison with those of closely related Bacillus species.</title>
        <authorList>
            <person name="Hu X."/>
            <person name="Fan W."/>
            <person name="Han B."/>
            <person name="Liu H."/>
            <person name="Zheng D."/>
            <person name="Li Q."/>
            <person name="Dong W."/>
            <person name="Yan J."/>
            <person name="Gao M."/>
            <person name="Berry C."/>
            <person name="Yuan Z."/>
        </authorList>
    </citation>
    <scope>NUCLEOTIDE SEQUENCE [LARGE SCALE GENOMIC DNA]</scope>
    <source>
        <strain evidence="9 10">C3-41</strain>
    </source>
</reference>
<evidence type="ECO:0000259" key="7">
    <source>
        <dbReference type="PROSITE" id="PS50043"/>
    </source>
</evidence>
<dbReference type="GO" id="GO:0003677">
    <property type="term" value="F:DNA binding"/>
    <property type="evidence" value="ECO:0007669"/>
    <property type="project" value="UniProtKB-KW"/>
</dbReference>